<feature type="domain" description="Enoyl reductase (ER)" evidence="2">
    <location>
        <begin position="10"/>
        <end position="321"/>
    </location>
</feature>
<dbReference type="InterPro" id="IPR020843">
    <property type="entry name" value="ER"/>
</dbReference>
<dbReference type="Gene3D" id="3.90.180.10">
    <property type="entry name" value="Medium-chain alcohol dehydrogenases, catalytic domain"/>
    <property type="match status" value="1"/>
</dbReference>
<dbReference type="GO" id="GO:0016491">
    <property type="term" value="F:oxidoreductase activity"/>
    <property type="evidence" value="ECO:0007669"/>
    <property type="project" value="InterPro"/>
</dbReference>
<evidence type="ECO:0000256" key="1">
    <source>
        <dbReference type="SAM" id="MobiDB-lite"/>
    </source>
</evidence>
<proteinExistence type="predicted"/>
<dbReference type="PANTHER" id="PTHR44013">
    <property type="entry name" value="ZINC-TYPE ALCOHOL DEHYDROGENASE-LIKE PROTEIN C16A3.02C"/>
    <property type="match status" value="1"/>
</dbReference>
<dbReference type="InterPro" id="IPR013154">
    <property type="entry name" value="ADH-like_N"/>
</dbReference>
<organism evidence="3 4">
    <name type="scientific">Microbacterium hominis</name>
    <dbReference type="NCBI Taxonomy" id="162426"/>
    <lineage>
        <taxon>Bacteria</taxon>
        <taxon>Bacillati</taxon>
        <taxon>Actinomycetota</taxon>
        <taxon>Actinomycetes</taxon>
        <taxon>Micrococcales</taxon>
        <taxon>Microbacteriaceae</taxon>
        <taxon>Microbacterium</taxon>
    </lineage>
</organism>
<dbReference type="Pfam" id="PF13602">
    <property type="entry name" value="ADH_zinc_N_2"/>
    <property type="match status" value="1"/>
</dbReference>
<dbReference type="Proteomes" id="UP000502498">
    <property type="component" value="Chromosome"/>
</dbReference>
<dbReference type="Pfam" id="PF08240">
    <property type="entry name" value="ADH_N"/>
    <property type="match status" value="1"/>
</dbReference>
<gene>
    <name evidence="3" type="ORF">HQM25_12780</name>
</gene>
<dbReference type="AlphaFoldDB" id="A0A7D4Q3A3"/>
<dbReference type="InterPro" id="IPR052733">
    <property type="entry name" value="Chloroplast_QOR"/>
</dbReference>
<dbReference type="SMART" id="SM00829">
    <property type="entry name" value="PKS_ER"/>
    <property type="match status" value="1"/>
</dbReference>
<dbReference type="InterPro" id="IPR011032">
    <property type="entry name" value="GroES-like_sf"/>
</dbReference>
<evidence type="ECO:0000313" key="4">
    <source>
        <dbReference type="Proteomes" id="UP000502498"/>
    </source>
</evidence>
<sequence length="327" mass="33649">MRALAQHRYGSTDALAVESRPTPAPAAGQVLLRVRAAGVDRGVWHLMTGRPYLVRLLGFGLRRPAQPVRGADVAGTVVATGEGVARLSPGDEVFGIADGSFAEFALADADRLALAPDSLDAAEAAVLAVSGVTALTAVEEVADVQAGQRVLVLGGSGGVGSYAVQFAAARGAHVTAVASGAKAAFVRSLGAERVIDYQAEDVTASGEVFDAIIDTGGRTPLRRLRRILAPTGTLAIVGGEGGDPLTGGMLRQIGAAVLSLVTRQRLRFFIAPEHHAPMARVAALVAAGRVRPTLTRTYPLDRAAEAIDDLVAGRICGKAAVVIEEES</sequence>
<dbReference type="EMBL" id="CP054038">
    <property type="protein sequence ID" value="QKJ21238.1"/>
    <property type="molecule type" value="Genomic_DNA"/>
</dbReference>
<dbReference type="SUPFAM" id="SSF51735">
    <property type="entry name" value="NAD(P)-binding Rossmann-fold domains"/>
    <property type="match status" value="1"/>
</dbReference>
<dbReference type="PANTHER" id="PTHR44013:SF1">
    <property type="entry name" value="ZINC-TYPE ALCOHOL DEHYDROGENASE-LIKE PROTEIN C16A3.02C"/>
    <property type="match status" value="1"/>
</dbReference>
<dbReference type="Gene3D" id="3.40.50.720">
    <property type="entry name" value="NAD(P)-binding Rossmann-like Domain"/>
    <property type="match status" value="1"/>
</dbReference>
<protein>
    <submittedName>
        <fullName evidence="3">NAD(P)-dependent alcohol dehydrogenase</fullName>
    </submittedName>
</protein>
<dbReference type="SUPFAM" id="SSF50129">
    <property type="entry name" value="GroES-like"/>
    <property type="match status" value="1"/>
</dbReference>
<accession>A0A7D4Q3A3</accession>
<name>A0A7D4Q3A3_9MICO</name>
<dbReference type="CDD" id="cd08267">
    <property type="entry name" value="MDR1"/>
    <property type="match status" value="1"/>
</dbReference>
<evidence type="ECO:0000313" key="3">
    <source>
        <dbReference type="EMBL" id="QKJ21238.1"/>
    </source>
</evidence>
<dbReference type="InterPro" id="IPR036291">
    <property type="entry name" value="NAD(P)-bd_dom_sf"/>
</dbReference>
<feature type="region of interest" description="Disordered" evidence="1">
    <location>
        <begin position="1"/>
        <end position="21"/>
    </location>
</feature>
<reference evidence="3 4" key="1">
    <citation type="submission" date="2020-05" db="EMBL/GenBank/DDBJ databases">
        <title>Strain PA2F3 complete genome.</title>
        <authorList>
            <person name="Kim Y.-S."/>
            <person name="Kim S.-J."/>
            <person name="Jung H.-k."/>
            <person name="Kim S.-E."/>
            <person name="Kim K.-H."/>
        </authorList>
    </citation>
    <scope>NUCLEOTIDE SEQUENCE [LARGE SCALE GENOMIC DNA]</scope>
    <source>
        <strain evidence="3 4">PA2F3</strain>
    </source>
</reference>
<evidence type="ECO:0000259" key="2">
    <source>
        <dbReference type="SMART" id="SM00829"/>
    </source>
</evidence>